<dbReference type="SUPFAM" id="SSF52540">
    <property type="entry name" value="P-loop containing nucleoside triphosphate hydrolases"/>
    <property type="match status" value="1"/>
</dbReference>
<keyword evidence="2" id="KW-0235">DNA replication</keyword>
<dbReference type="Gene3D" id="3.40.50.300">
    <property type="entry name" value="P-loop containing nucleotide triphosphate hydrolases"/>
    <property type="match status" value="1"/>
</dbReference>
<sequence length="324" mass="36029">MTMEVPWIEKYRPRTIDDVASQEEAVGALNNCLKTRQFPHLLFYGPAGTGKTSTILALCRQMFGDAYKDRVLELNASDERGINVVRDKIKSFASRAVSTTSKLPGFKIIILDEADAMTRDAQTALRRTMEIFSSVTRFCLICNYVSRIIEPLASRCAKFRFNSLSSHTMLSRLQAICTSEKINVDDTVVSRVIELTGGDMRKAVSTLQTLHSAYGSRAVTVDDVVECTGRVKDHIIVQCLANMKKKTLEDLQEWANNLILDGYSPDAAVRQLSAEISTDEDIDDLKKARMCLKLQEVDGRLSKGSDGFCQLLDGLFAAHSILNS</sequence>
<comment type="similarity">
    <text evidence="1">Belongs to the activator 1 small subunits family.</text>
</comment>
<dbReference type="Pfam" id="PF08542">
    <property type="entry name" value="Rep_fac_C"/>
    <property type="match status" value="1"/>
</dbReference>
<dbReference type="GO" id="GO:0003677">
    <property type="term" value="F:DNA binding"/>
    <property type="evidence" value="ECO:0007669"/>
    <property type="project" value="InterPro"/>
</dbReference>
<dbReference type="InterPro" id="IPR003959">
    <property type="entry name" value="ATPase_AAA_core"/>
</dbReference>
<dbReference type="InterPro" id="IPR050238">
    <property type="entry name" value="DNA_Rep/Repair_Clamp_Loader"/>
</dbReference>
<name>A0A7S3GDU8_9EUKA</name>
<feature type="domain" description="AAA+ ATPase" evidence="5">
    <location>
        <begin position="37"/>
        <end position="199"/>
    </location>
</feature>
<dbReference type="InterPro" id="IPR027417">
    <property type="entry name" value="P-loop_NTPase"/>
</dbReference>
<dbReference type="GO" id="GO:0005663">
    <property type="term" value="C:DNA replication factor C complex"/>
    <property type="evidence" value="ECO:0007669"/>
    <property type="project" value="TreeGrafter"/>
</dbReference>
<accession>A0A7S3GDU8</accession>
<dbReference type="CDD" id="cd18140">
    <property type="entry name" value="HLD_clamp_RFC"/>
    <property type="match status" value="1"/>
</dbReference>
<dbReference type="InterPro" id="IPR003593">
    <property type="entry name" value="AAA+_ATPase"/>
</dbReference>
<dbReference type="Gene3D" id="1.20.272.10">
    <property type="match status" value="1"/>
</dbReference>
<evidence type="ECO:0000313" key="6">
    <source>
        <dbReference type="EMBL" id="CAE0263121.1"/>
    </source>
</evidence>
<evidence type="ECO:0000256" key="3">
    <source>
        <dbReference type="ARBA" id="ARBA00022741"/>
    </source>
</evidence>
<evidence type="ECO:0000256" key="2">
    <source>
        <dbReference type="ARBA" id="ARBA00022705"/>
    </source>
</evidence>
<keyword evidence="3" id="KW-0547">Nucleotide-binding</keyword>
<dbReference type="FunFam" id="3.40.50.300:FF:000129">
    <property type="entry name" value="Replication factor C subunit 5"/>
    <property type="match status" value="1"/>
</dbReference>
<dbReference type="GO" id="GO:0005524">
    <property type="term" value="F:ATP binding"/>
    <property type="evidence" value="ECO:0007669"/>
    <property type="project" value="UniProtKB-KW"/>
</dbReference>
<dbReference type="GO" id="GO:0006261">
    <property type="term" value="P:DNA-templated DNA replication"/>
    <property type="evidence" value="ECO:0007669"/>
    <property type="project" value="TreeGrafter"/>
</dbReference>
<dbReference type="GO" id="GO:0005634">
    <property type="term" value="C:nucleus"/>
    <property type="evidence" value="ECO:0007669"/>
    <property type="project" value="TreeGrafter"/>
</dbReference>
<evidence type="ECO:0000256" key="1">
    <source>
        <dbReference type="ARBA" id="ARBA00005378"/>
    </source>
</evidence>
<keyword evidence="4" id="KW-0067">ATP-binding</keyword>
<dbReference type="Gene3D" id="1.10.8.60">
    <property type="match status" value="1"/>
</dbReference>
<proteinExistence type="inferred from homology"/>
<dbReference type="InterPro" id="IPR013748">
    <property type="entry name" value="Rep_factorC_C"/>
</dbReference>
<dbReference type="NCBIfam" id="NF001679">
    <property type="entry name" value="PRK00440.1"/>
    <property type="match status" value="1"/>
</dbReference>
<evidence type="ECO:0000259" key="5">
    <source>
        <dbReference type="SMART" id="SM00382"/>
    </source>
</evidence>
<dbReference type="PANTHER" id="PTHR11669">
    <property type="entry name" value="REPLICATION FACTOR C / DNA POLYMERASE III GAMMA-TAU SUBUNIT"/>
    <property type="match status" value="1"/>
</dbReference>
<dbReference type="Pfam" id="PF00004">
    <property type="entry name" value="AAA"/>
    <property type="match status" value="1"/>
</dbReference>
<dbReference type="GO" id="GO:0006281">
    <property type="term" value="P:DNA repair"/>
    <property type="evidence" value="ECO:0007669"/>
    <property type="project" value="TreeGrafter"/>
</dbReference>
<dbReference type="SUPFAM" id="SSF48019">
    <property type="entry name" value="post-AAA+ oligomerization domain-like"/>
    <property type="match status" value="1"/>
</dbReference>
<dbReference type="PANTHER" id="PTHR11669:SF20">
    <property type="entry name" value="REPLICATION FACTOR C SUBUNIT 4"/>
    <property type="match status" value="1"/>
</dbReference>
<evidence type="ECO:0000256" key="4">
    <source>
        <dbReference type="ARBA" id="ARBA00022840"/>
    </source>
</evidence>
<dbReference type="CDD" id="cd00009">
    <property type="entry name" value="AAA"/>
    <property type="match status" value="1"/>
</dbReference>
<dbReference type="InterPro" id="IPR008921">
    <property type="entry name" value="DNA_pol3_clamp-load_cplx_C"/>
</dbReference>
<dbReference type="EMBL" id="HBIB01039073">
    <property type="protein sequence ID" value="CAE0263121.1"/>
    <property type="molecule type" value="Transcribed_RNA"/>
</dbReference>
<dbReference type="Pfam" id="PF21960">
    <property type="entry name" value="RCF1-5-like_lid"/>
    <property type="match status" value="1"/>
</dbReference>
<organism evidence="6">
    <name type="scientific">Palpitomonas bilix</name>
    <dbReference type="NCBI Taxonomy" id="652834"/>
    <lineage>
        <taxon>Eukaryota</taxon>
        <taxon>Eukaryota incertae sedis</taxon>
    </lineage>
</organism>
<dbReference type="GO" id="GO:0016887">
    <property type="term" value="F:ATP hydrolysis activity"/>
    <property type="evidence" value="ECO:0007669"/>
    <property type="project" value="InterPro"/>
</dbReference>
<reference evidence="6" key="1">
    <citation type="submission" date="2021-01" db="EMBL/GenBank/DDBJ databases">
        <authorList>
            <person name="Corre E."/>
            <person name="Pelletier E."/>
            <person name="Niang G."/>
            <person name="Scheremetjew M."/>
            <person name="Finn R."/>
            <person name="Kale V."/>
            <person name="Holt S."/>
            <person name="Cochrane G."/>
            <person name="Meng A."/>
            <person name="Brown T."/>
            <person name="Cohen L."/>
        </authorList>
    </citation>
    <scope>NUCLEOTIDE SEQUENCE</scope>
    <source>
        <strain evidence="6">NIES-2562</strain>
    </source>
</reference>
<dbReference type="InterPro" id="IPR047854">
    <property type="entry name" value="RFC_lid"/>
</dbReference>
<gene>
    <name evidence="6" type="ORF">PBIL07802_LOCUS25418</name>
</gene>
<dbReference type="AlphaFoldDB" id="A0A7S3GDU8"/>
<dbReference type="SMART" id="SM00382">
    <property type="entry name" value="AAA"/>
    <property type="match status" value="1"/>
</dbReference>
<dbReference type="GO" id="GO:0003689">
    <property type="term" value="F:DNA clamp loader activity"/>
    <property type="evidence" value="ECO:0007669"/>
    <property type="project" value="TreeGrafter"/>
</dbReference>
<protein>
    <recommendedName>
        <fullName evidence="5">AAA+ ATPase domain-containing protein</fullName>
    </recommendedName>
</protein>